<dbReference type="OrthoDB" id="2595837at2"/>
<dbReference type="AlphaFoldDB" id="A0A087DDC8"/>
<dbReference type="GeneID" id="85167070"/>
<sequence length="393" mass="45215">MKSVVQIQHGTSTTDFIGKYRLIHFSGVDITNSCVILDTNVCTNIYNLYYNGSNSDVLDVIRYIKFQLENMYKNPAIKGLACLYDFGLVERNCSRTLGTRYQTWVDGEDAIKAILLMNNEQLDALVGSRHSRGSEVPSSARQQVIDDIADKVLLQILPLYGSALHFLSLITDSRTSNWDPFDLYDCQISWMRTDLNLLLGYEQCLFAIILFGKDSGTARGKSDEARNVRYRTQAKKFFKLDDHKQYNPDDLAEHAWNAAWDLLYVQYLKNYQTGVVGSLLSEDSDKRKPIDCVLISRDFDPHWLQLNTMVAAYPDSNINDAIGFDIEKIINPDQKMSNSNIEVFYKKWKALWSKYTTNQSISAERTKQVFSCIRRLENDLEVTPSLLLRRYYL</sequence>
<protein>
    <submittedName>
        <fullName evidence="1">Uncharacterized protein</fullName>
    </submittedName>
</protein>
<comment type="caution">
    <text evidence="1">The sequence shown here is derived from an EMBL/GenBank/DDBJ whole genome shotgun (WGS) entry which is preliminary data.</text>
</comment>
<dbReference type="RefSeq" id="WP_144414385.1">
    <property type="nucleotide sequence ID" value="NZ_CAUPKV010000029.1"/>
</dbReference>
<reference evidence="1 2" key="1">
    <citation type="submission" date="2014-03" db="EMBL/GenBank/DDBJ databases">
        <title>Genomics of Bifidobacteria.</title>
        <authorList>
            <person name="Ventura M."/>
            <person name="Milani C."/>
            <person name="Lugli G.A."/>
        </authorList>
    </citation>
    <scope>NUCLEOTIDE SEQUENCE [LARGE SCALE GENOMIC DNA]</scope>
    <source>
        <strain evidence="1 2">LMG 21589</strain>
    </source>
</reference>
<gene>
    <name evidence="1" type="ORF">BSCA_0016</name>
</gene>
<accession>A0A087DDC8</accession>
<evidence type="ECO:0000313" key="1">
    <source>
        <dbReference type="EMBL" id="KFI93528.1"/>
    </source>
</evidence>
<keyword evidence="2" id="KW-1185">Reference proteome</keyword>
<name>A0A087DDC8_9BIFI</name>
<organism evidence="1 2">
    <name type="scientific">Bifidobacterium scardovii</name>
    <dbReference type="NCBI Taxonomy" id="158787"/>
    <lineage>
        <taxon>Bacteria</taxon>
        <taxon>Bacillati</taxon>
        <taxon>Actinomycetota</taxon>
        <taxon>Actinomycetes</taxon>
        <taxon>Bifidobacteriales</taxon>
        <taxon>Bifidobacteriaceae</taxon>
        <taxon>Bifidobacterium</taxon>
    </lineage>
</organism>
<dbReference type="Proteomes" id="UP000029033">
    <property type="component" value="Unassembled WGS sequence"/>
</dbReference>
<proteinExistence type="predicted"/>
<dbReference type="EMBL" id="JGZO01000012">
    <property type="protein sequence ID" value="KFI93528.1"/>
    <property type="molecule type" value="Genomic_DNA"/>
</dbReference>
<evidence type="ECO:0000313" key="2">
    <source>
        <dbReference type="Proteomes" id="UP000029033"/>
    </source>
</evidence>